<feature type="compositionally biased region" description="Polar residues" evidence="1">
    <location>
        <begin position="11"/>
        <end position="23"/>
    </location>
</feature>
<feature type="compositionally biased region" description="Acidic residues" evidence="1">
    <location>
        <begin position="83"/>
        <end position="92"/>
    </location>
</feature>
<sequence>MISVERRRPRTSNASSGVSTQHGHQVARQHHRSPLLNRHLESSQHSAGKAHSNELPVSDARCPEATLSSPACQRRTHATEDEKEKEEEEEEDRGGSEMLVVPNILHGVITNALSSDGLNIPSHWSFHCVSQRHLQDLQHLPPTPSSSSSGCVPVCVAHSRRSWRLARPAPPPAISELGHAHPLARTPHITSAGGRGTPVLTSVSRLQQVTPSLSIPWRRRVVRAAGGGGEVEEGRLLVPSVLPPSGQPRVVSRSGQSGPSGPSGGQSRYWNRDFEQVVLRLRRGQGRGVLGRQAGRAC</sequence>
<protein>
    <submittedName>
        <fullName evidence="2">Uncharacterized protein</fullName>
    </submittedName>
</protein>
<keyword evidence="3" id="KW-1185">Reference proteome</keyword>
<evidence type="ECO:0000256" key="1">
    <source>
        <dbReference type="SAM" id="MobiDB-lite"/>
    </source>
</evidence>
<dbReference type="EMBL" id="JARAKH010000024">
    <property type="protein sequence ID" value="KAK8390862.1"/>
    <property type="molecule type" value="Genomic_DNA"/>
</dbReference>
<proteinExistence type="predicted"/>
<dbReference type="Proteomes" id="UP001487740">
    <property type="component" value="Unassembled WGS sequence"/>
</dbReference>
<evidence type="ECO:0000313" key="2">
    <source>
        <dbReference type="EMBL" id="KAK8390862.1"/>
    </source>
</evidence>
<comment type="caution">
    <text evidence="2">The sequence shown here is derived from an EMBL/GenBank/DDBJ whole genome shotgun (WGS) entry which is preliminary data.</text>
</comment>
<reference evidence="2 3" key="1">
    <citation type="submission" date="2023-03" db="EMBL/GenBank/DDBJ databases">
        <title>High-quality genome of Scylla paramamosain provides insights in environmental adaptation.</title>
        <authorList>
            <person name="Zhang L."/>
        </authorList>
    </citation>
    <scope>NUCLEOTIDE SEQUENCE [LARGE SCALE GENOMIC DNA]</scope>
    <source>
        <strain evidence="2">LZ_2023a</strain>
        <tissue evidence="2">Muscle</tissue>
    </source>
</reference>
<evidence type="ECO:0000313" key="3">
    <source>
        <dbReference type="Proteomes" id="UP001487740"/>
    </source>
</evidence>
<gene>
    <name evidence="2" type="ORF">O3P69_016915</name>
</gene>
<name>A0AAW0TW94_SCYPA</name>
<feature type="region of interest" description="Disordered" evidence="1">
    <location>
        <begin position="1"/>
        <end position="97"/>
    </location>
</feature>
<feature type="compositionally biased region" description="Low complexity" evidence="1">
    <location>
        <begin position="252"/>
        <end position="268"/>
    </location>
</feature>
<organism evidence="2 3">
    <name type="scientific">Scylla paramamosain</name>
    <name type="common">Mud crab</name>
    <dbReference type="NCBI Taxonomy" id="85552"/>
    <lineage>
        <taxon>Eukaryota</taxon>
        <taxon>Metazoa</taxon>
        <taxon>Ecdysozoa</taxon>
        <taxon>Arthropoda</taxon>
        <taxon>Crustacea</taxon>
        <taxon>Multicrustacea</taxon>
        <taxon>Malacostraca</taxon>
        <taxon>Eumalacostraca</taxon>
        <taxon>Eucarida</taxon>
        <taxon>Decapoda</taxon>
        <taxon>Pleocyemata</taxon>
        <taxon>Brachyura</taxon>
        <taxon>Eubrachyura</taxon>
        <taxon>Portunoidea</taxon>
        <taxon>Portunidae</taxon>
        <taxon>Portuninae</taxon>
        <taxon>Scylla</taxon>
    </lineage>
</organism>
<accession>A0AAW0TW94</accession>
<feature type="region of interest" description="Disordered" evidence="1">
    <location>
        <begin position="239"/>
        <end position="269"/>
    </location>
</feature>
<dbReference type="AlphaFoldDB" id="A0AAW0TW94"/>